<comment type="caution">
    <text evidence="1">The sequence shown here is derived from an EMBL/GenBank/DDBJ whole genome shotgun (WGS) entry which is preliminary data.</text>
</comment>
<name>A0A939KRK5_9PROT</name>
<sequence length="74" mass="8330">MNQQFETSRAVLEQMIHAHAPSDRVAIAMLHHVRQMGDAMAQEQAITNNRLCAQHAARRSTLRRFILGEATCTS</sequence>
<dbReference type="AlphaFoldDB" id="A0A939KRK5"/>
<dbReference type="Proteomes" id="UP000664073">
    <property type="component" value="Unassembled WGS sequence"/>
</dbReference>
<protein>
    <submittedName>
        <fullName evidence="1">Uncharacterized protein</fullName>
    </submittedName>
</protein>
<evidence type="ECO:0000313" key="2">
    <source>
        <dbReference type="Proteomes" id="UP000664073"/>
    </source>
</evidence>
<organism evidence="1 2">
    <name type="scientific">Acetobacter garciniae</name>
    <dbReference type="NCBI Taxonomy" id="2817435"/>
    <lineage>
        <taxon>Bacteria</taxon>
        <taxon>Pseudomonadati</taxon>
        <taxon>Pseudomonadota</taxon>
        <taxon>Alphaproteobacteria</taxon>
        <taxon>Acetobacterales</taxon>
        <taxon>Acetobacteraceae</taxon>
        <taxon>Acetobacter</taxon>
    </lineage>
</organism>
<proteinExistence type="predicted"/>
<gene>
    <name evidence="1" type="ORF">J2D77_09020</name>
</gene>
<dbReference type="EMBL" id="JAFVMH010000003">
    <property type="protein sequence ID" value="MBO1325286.1"/>
    <property type="molecule type" value="Genomic_DNA"/>
</dbReference>
<dbReference type="RefSeq" id="WP_207845925.1">
    <property type="nucleotide sequence ID" value="NZ_JAFVMH010000003.1"/>
</dbReference>
<reference evidence="1" key="1">
    <citation type="submission" date="2021-03" db="EMBL/GenBank/DDBJ databases">
        <title>The complete genome sequence of Acetobacter sp. TBRC 12339.</title>
        <authorList>
            <person name="Charoenyingcharoen P."/>
            <person name="Yukphan P."/>
        </authorList>
    </citation>
    <scope>NUCLEOTIDE SEQUENCE</scope>
    <source>
        <strain evidence="1">TBRC 12339</strain>
    </source>
</reference>
<evidence type="ECO:0000313" key="1">
    <source>
        <dbReference type="EMBL" id="MBO1325286.1"/>
    </source>
</evidence>
<accession>A0A939KRK5</accession>
<keyword evidence="2" id="KW-1185">Reference proteome</keyword>